<dbReference type="Gene3D" id="1.20.58.760">
    <property type="entry name" value="Peptidase M41"/>
    <property type="match status" value="1"/>
</dbReference>
<name>A0A448WBH9_9PLAT</name>
<dbReference type="GO" id="GO:0004176">
    <property type="term" value="F:ATP-dependent peptidase activity"/>
    <property type="evidence" value="ECO:0007669"/>
    <property type="project" value="InterPro"/>
</dbReference>
<reference evidence="2" key="1">
    <citation type="submission" date="2018-11" db="EMBL/GenBank/DDBJ databases">
        <authorList>
            <consortium name="Pathogen Informatics"/>
        </authorList>
    </citation>
    <scope>NUCLEOTIDE SEQUENCE</scope>
</reference>
<evidence type="ECO:0000313" key="3">
    <source>
        <dbReference type="Proteomes" id="UP000784294"/>
    </source>
</evidence>
<organism evidence="2 3">
    <name type="scientific">Protopolystoma xenopodis</name>
    <dbReference type="NCBI Taxonomy" id="117903"/>
    <lineage>
        <taxon>Eukaryota</taxon>
        <taxon>Metazoa</taxon>
        <taxon>Spiralia</taxon>
        <taxon>Lophotrochozoa</taxon>
        <taxon>Platyhelminthes</taxon>
        <taxon>Monogenea</taxon>
        <taxon>Polyopisthocotylea</taxon>
        <taxon>Polystomatidea</taxon>
        <taxon>Polystomatidae</taxon>
        <taxon>Protopolystoma</taxon>
    </lineage>
</organism>
<evidence type="ECO:0000313" key="2">
    <source>
        <dbReference type="EMBL" id="VEL07700.1"/>
    </source>
</evidence>
<dbReference type="OrthoDB" id="1413014at2759"/>
<dbReference type="AlphaFoldDB" id="A0A448WBH9"/>
<dbReference type="Pfam" id="PF01434">
    <property type="entry name" value="Peptidase_M41"/>
    <property type="match status" value="1"/>
</dbReference>
<dbReference type="Proteomes" id="UP000784294">
    <property type="component" value="Unassembled WGS sequence"/>
</dbReference>
<sequence>MRATPLTHAIVSRFGLSDRLGDQVISEPQLASSQIGPSTRDAIDAEVAGLLSASLERTRALLTPHAYQHRRLAEALLHYKTLNHDDVDAVIEGRLKAPTSQLPAVSI</sequence>
<proteinExistence type="predicted"/>
<accession>A0A448WBH9</accession>
<keyword evidence="3" id="KW-1185">Reference proteome</keyword>
<dbReference type="SUPFAM" id="SSF140990">
    <property type="entry name" value="FtsH protease domain-like"/>
    <property type="match status" value="1"/>
</dbReference>
<gene>
    <name evidence="2" type="ORF">PXEA_LOCUS1140</name>
</gene>
<comment type="caution">
    <text evidence="2">The sequence shown here is derived from an EMBL/GenBank/DDBJ whole genome shotgun (WGS) entry which is preliminary data.</text>
</comment>
<feature type="domain" description="Peptidase M41" evidence="1">
    <location>
        <begin position="2"/>
        <end position="89"/>
    </location>
</feature>
<dbReference type="GO" id="GO:0006508">
    <property type="term" value="P:proteolysis"/>
    <property type="evidence" value="ECO:0007669"/>
    <property type="project" value="InterPro"/>
</dbReference>
<dbReference type="GO" id="GO:0005524">
    <property type="term" value="F:ATP binding"/>
    <property type="evidence" value="ECO:0007669"/>
    <property type="project" value="InterPro"/>
</dbReference>
<dbReference type="GO" id="GO:0004222">
    <property type="term" value="F:metalloendopeptidase activity"/>
    <property type="evidence" value="ECO:0007669"/>
    <property type="project" value="InterPro"/>
</dbReference>
<dbReference type="InterPro" id="IPR000642">
    <property type="entry name" value="Peptidase_M41"/>
</dbReference>
<evidence type="ECO:0000259" key="1">
    <source>
        <dbReference type="Pfam" id="PF01434"/>
    </source>
</evidence>
<dbReference type="EMBL" id="CAAALY010002313">
    <property type="protein sequence ID" value="VEL07700.1"/>
    <property type="molecule type" value="Genomic_DNA"/>
</dbReference>
<protein>
    <recommendedName>
        <fullName evidence="1">Peptidase M41 domain-containing protein</fullName>
    </recommendedName>
</protein>
<dbReference type="InterPro" id="IPR037219">
    <property type="entry name" value="Peptidase_M41-like"/>
</dbReference>